<dbReference type="RefSeq" id="XP_033767831.1">
    <property type="nucleotide sequence ID" value="XM_033911940.1"/>
</dbReference>
<dbReference type="KEGG" id="spao:SPAR_L01100"/>
<reference evidence="1" key="4">
    <citation type="submission" date="2025-08" db="UniProtKB">
        <authorList>
            <consortium name="RefSeq"/>
        </authorList>
    </citation>
    <scope>IDENTIFICATION</scope>
    <source>
        <strain evidence="1">CBS432</strain>
    </source>
</reference>
<reference evidence="1" key="2">
    <citation type="submission" date="2020-01" db="EMBL/GenBank/DDBJ databases">
        <title>Population-level Yeast Reference Genomes.</title>
        <authorList>
            <person name="Yue J.-X."/>
        </authorList>
    </citation>
    <scope>NUCLEOTIDE SEQUENCE</scope>
    <source>
        <strain evidence="1">CBS432</strain>
    </source>
</reference>
<organism evidence="1">
    <name type="scientific">Saccharomyces paradoxus</name>
    <name type="common">Yeast</name>
    <name type="synonym">Saccharomyces douglasii</name>
    <dbReference type="NCBI Taxonomy" id="27291"/>
    <lineage>
        <taxon>Eukaryota</taxon>
        <taxon>Fungi</taxon>
        <taxon>Dikarya</taxon>
        <taxon>Ascomycota</taxon>
        <taxon>Saccharomycotina</taxon>
        <taxon>Saccharomycetes</taxon>
        <taxon>Saccharomycetales</taxon>
        <taxon>Saccharomycetaceae</taxon>
        <taxon>Saccharomyces</taxon>
    </lineage>
</organism>
<reference evidence="1" key="1">
    <citation type="journal article" date="2017" name="Nat. Genet.">
        <title>Contrasting evolutionary genome dynamics between domesticated and wild yeasts.</title>
        <authorList>
            <person name="Yue J.X."/>
            <person name="Li J."/>
            <person name="Aigrain L."/>
            <person name="Hallin J."/>
            <person name="Persson K."/>
            <person name="Oliver K."/>
            <person name="Bergstrom A."/>
            <person name="Coupland P."/>
            <person name="Warringer J."/>
            <person name="Lagomarsino M.C."/>
            <person name="Fischer G."/>
            <person name="Durbin R."/>
            <person name="Liti G."/>
        </authorList>
    </citation>
    <scope>NUCLEOTIDE SEQUENCE</scope>
    <source>
        <strain evidence="1">CBS432</strain>
    </source>
</reference>
<accession>A0A8B8UVU6</accession>
<sequence length="50" mass="5928">MEENQLTCLIDGNINFLFFDSWRNTSSTISRMEIKFKQLFYNIGFAICVQ</sequence>
<protein>
    <submittedName>
        <fullName evidence="1">Uncharacterized protein</fullName>
    </submittedName>
</protein>
<reference evidence="1" key="3">
    <citation type="submission" date="2025-07" db="EMBL/GenBank/DDBJ databases">
        <authorList>
            <consortium name="NCBI Genome Project"/>
        </authorList>
    </citation>
    <scope>NUCLEOTIDE SEQUENCE</scope>
    <source>
        <strain evidence="1">CBS432</strain>
    </source>
</reference>
<proteinExistence type="predicted"/>
<evidence type="ECO:0000313" key="1">
    <source>
        <dbReference type="RefSeq" id="XP_033767831.1"/>
    </source>
</evidence>
<name>A0A8B8UVU6_SACPA</name>
<dbReference type="VEuPathDB" id="FungiDB:SPAR_L01100"/>
<dbReference type="AlphaFoldDB" id="A0A8B8UVU6"/>
<dbReference type="GeneID" id="54632200"/>
<gene>
    <name evidence="1" type="ORF">SPAR_L01100</name>
</gene>